<organism evidence="1 2">
    <name type="scientific">Taenia crassiceps</name>
    <dbReference type="NCBI Taxonomy" id="6207"/>
    <lineage>
        <taxon>Eukaryota</taxon>
        <taxon>Metazoa</taxon>
        <taxon>Spiralia</taxon>
        <taxon>Lophotrochozoa</taxon>
        <taxon>Platyhelminthes</taxon>
        <taxon>Cestoda</taxon>
        <taxon>Eucestoda</taxon>
        <taxon>Cyclophyllidea</taxon>
        <taxon>Taeniidae</taxon>
        <taxon>Taenia</taxon>
    </lineage>
</organism>
<keyword evidence="2" id="KW-1185">Reference proteome</keyword>
<dbReference type="EMBL" id="JAKROA010000009">
    <property type="protein sequence ID" value="KAL5105178.1"/>
    <property type="molecule type" value="Genomic_DNA"/>
</dbReference>
<protein>
    <recommendedName>
        <fullName evidence="3">Glutathione transferase</fullName>
    </recommendedName>
</protein>
<comment type="caution">
    <text evidence="1">The sequence shown here is derived from an EMBL/GenBank/DDBJ whole genome shotgun (WGS) entry which is preliminary data.</text>
</comment>
<gene>
    <name evidence="1" type="ORF">TcWFU_004569</name>
</gene>
<proteinExistence type="predicted"/>
<reference evidence="1 2" key="1">
    <citation type="journal article" date="2022" name="Front. Cell. Infect. Microbiol.">
        <title>The Genomes of Two Strains of Taenia crassiceps the Animal Model for the Study of Human Cysticercosis.</title>
        <authorList>
            <person name="Bobes R.J."/>
            <person name="Estrada K."/>
            <person name="Rios-Valencia D.G."/>
            <person name="Calderon-Gallegos A."/>
            <person name="de la Torre P."/>
            <person name="Carrero J.C."/>
            <person name="Sanchez-Flores A."/>
            <person name="Laclette J.P."/>
        </authorList>
    </citation>
    <scope>NUCLEOTIDE SEQUENCE [LARGE SCALE GENOMIC DNA]</scope>
    <source>
        <strain evidence="1">WFUcys</strain>
    </source>
</reference>
<evidence type="ECO:0000313" key="1">
    <source>
        <dbReference type="EMBL" id="KAL5105178.1"/>
    </source>
</evidence>
<evidence type="ECO:0008006" key="3">
    <source>
        <dbReference type="Google" id="ProtNLM"/>
    </source>
</evidence>
<sequence length="149" mass="17085">MTQSSAILGYIADRHGVGETDARSPGNPCAKVTNFETFLVDNINYLDFSLREVLIELIKLEPTCLNNYPKFQAYLCSELLGQMGVRSRPDLFVEMSLLRLVILSCLRWVYVVWRGFTSMRLATSTLLAVFHFHSVIFWPWRAELLHAVI</sequence>
<name>A0ABR4Q6I7_9CEST</name>
<evidence type="ECO:0000313" key="2">
    <source>
        <dbReference type="Proteomes" id="UP001651158"/>
    </source>
</evidence>
<accession>A0ABR4Q6I7</accession>
<dbReference type="Proteomes" id="UP001651158">
    <property type="component" value="Unassembled WGS sequence"/>
</dbReference>